<dbReference type="Pfam" id="PF03929">
    <property type="entry name" value="PepSY_TM"/>
    <property type="match status" value="1"/>
</dbReference>
<accession>A0ABW4U1T9</accession>
<name>A0ABW4U1T9_9SPHN</name>
<feature type="domain" description="FAD-binding FR-type" evidence="6">
    <location>
        <begin position="555"/>
        <end position="705"/>
    </location>
</feature>
<dbReference type="SUPFAM" id="SSF52343">
    <property type="entry name" value="Ferredoxin reductase-like, C-terminal NADP-linked domain"/>
    <property type="match status" value="1"/>
</dbReference>
<dbReference type="PROSITE" id="PS51384">
    <property type="entry name" value="FAD_FR"/>
    <property type="match status" value="1"/>
</dbReference>
<comment type="caution">
    <text evidence="7">The sequence shown here is derived from an EMBL/GenBank/DDBJ whole genome shotgun (WGS) entry which is preliminary data.</text>
</comment>
<feature type="transmembrane region" description="Helical" evidence="4">
    <location>
        <begin position="214"/>
        <end position="239"/>
    </location>
</feature>
<keyword evidence="3" id="KW-0813">Transport</keyword>
<dbReference type="InterPro" id="IPR017938">
    <property type="entry name" value="Riboflavin_synthase-like_b-brl"/>
</dbReference>
<dbReference type="Pfam" id="PF00258">
    <property type="entry name" value="Flavodoxin_1"/>
    <property type="match status" value="1"/>
</dbReference>
<dbReference type="PROSITE" id="PS50902">
    <property type="entry name" value="FLAVODOXIN_LIKE"/>
    <property type="match status" value="1"/>
</dbReference>
<dbReference type="PRINTS" id="PR00369">
    <property type="entry name" value="FLAVODOXIN"/>
</dbReference>
<dbReference type="InterPro" id="IPR039261">
    <property type="entry name" value="FNR_nucleotide-bd"/>
</dbReference>
<evidence type="ECO:0000259" key="6">
    <source>
        <dbReference type="PROSITE" id="PS51384"/>
    </source>
</evidence>
<keyword evidence="3" id="KW-0249">Electron transport</keyword>
<evidence type="ECO:0000256" key="2">
    <source>
        <dbReference type="ARBA" id="ARBA00022643"/>
    </source>
</evidence>
<evidence type="ECO:0000313" key="7">
    <source>
        <dbReference type="EMBL" id="MFD1952060.1"/>
    </source>
</evidence>
<dbReference type="Proteomes" id="UP001597400">
    <property type="component" value="Unassembled WGS sequence"/>
</dbReference>
<keyword evidence="8" id="KW-1185">Reference proteome</keyword>
<evidence type="ECO:0000313" key="8">
    <source>
        <dbReference type="Proteomes" id="UP001597400"/>
    </source>
</evidence>
<organism evidence="7 8">
    <name type="scientific">Sphingomonas arantia</name>
    <dbReference type="NCBI Taxonomy" id="1460676"/>
    <lineage>
        <taxon>Bacteria</taxon>
        <taxon>Pseudomonadati</taxon>
        <taxon>Pseudomonadota</taxon>
        <taxon>Alphaproteobacteria</taxon>
        <taxon>Sphingomonadales</taxon>
        <taxon>Sphingomonadaceae</taxon>
        <taxon>Sphingomonas</taxon>
    </lineage>
</organism>
<dbReference type="InterPro" id="IPR005625">
    <property type="entry name" value="PepSY-ass_TM"/>
</dbReference>
<keyword evidence="2" id="KW-0288">FMN</keyword>
<dbReference type="InterPro" id="IPR017927">
    <property type="entry name" value="FAD-bd_FR_type"/>
</dbReference>
<dbReference type="InterPro" id="IPR029039">
    <property type="entry name" value="Flavoprotein-like_sf"/>
</dbReference>
<feature type="domain" description="Flavodoxin-like" evidence="5">
    <location>
        <begin position="408"/>
        <end position="541"/>
    </location>
</feature>
<dbReference type="PANTHER" id="PTHR34219:SF3">
    <property type="entry name" value="BLL7967 PROTEIN"/>
    <property type="match status" value="1"/>
</dbReference>
<dbReference type="RefSeq" id="WP_380931112.1">
    <property type="nucleotide sequence ID" value="NZ_JBHUGS010000004.1"/>
</dbReference>
<dbReference type="PANTHER" id="PTHR34219">
    <property type="entry name" value="IRON-REGULATED INNER MEMBRANE PROTEIN-RELATED"/>
    <property type="match status" value="1"/>
</dbReference>
<dbReference type="InterPro" id="IPR001709">
    <property type="entry name" value="Flavoprot_Pyr_Nucl_cyt_Rdtase"/>
</dbReference>
<reference evidence="8" key="1">
    <citation type="journal article" date="2019" name="Int. J. Syst. Evol. Microbiol.">
        <title>The Global Catalogue of Microorganisms (GCM) 10K type strain sequencing project: providing services to taxonomists for standard genome sequencing and annotation.</title>
        <authorList>
            <consortium name="The Broad Institute Genomics Platform"/>
            <consortium name="The Broad Institute Genome Sequencing Center for Infectious Disease"/>
            <person name="Wu L."/>
            <person name="Ma J."/>
        </authorList>
    </citation>
    <scope>NUCLEOTIDE SEQUENCE [LARGE SCALE GENOMIC DNA]</scope>
    <source>
        <strain evidence="8">CGMCC 1.12702</strain>
    </source>
</reference>
<dbReference type="SUPFAM" id="SSF52218">
    <property type="entry name" value="Flavoproteins"/>
    <property type="match status" value="1"/>
</dbReference>
<evidence type="ECO:0000256" key="1">
    <source>
        <dbReference type="ARBA" id="ARBA00022630"/>
    </source>
</evidence>
<dbReference type="SUPFAM" id="SSF63380">
    <property type="entry name" value="Riboflavin synthase domain-like"/>
    <property type="match status" value="1"/>
</dbReference>
<keyword evidence="1" id="KW-0285">Flavoprotein</keyword>
<evidence type="ECO:0000256" key="3">
    <source>
        <dbReference type="ARBA" id="ARBA00022982"/>
    </source>
</evidence>
<protein>
    <submittedName>
        <fullName evidence="7">PepSY domain-containing protein</fullName>
    </submittedName>
</protein>
<keyword evidence="4" id="KW-1133">Transmembrane helix</keyword>
<keyword evidence="4" id="KW-0472">Membrane</keyword>
<gene>
    <name evidence="7" type="ORF">ACFSGX_14900</name>
</gene>
<feature type="transmembrane region" description="Helical" evidence="4">
    <location>
        <begin position="165"/>
        <end position="187"/>
    </location>
</feature>
<proteinExistence type="predicted"/>
<dbReference type="EMBL" id="JBHUGS010000004">
    <property type="protein sequence ID" value="MFD1952060.1"/>
    <property type="molecule type" value="Genomic_DNA"/>
</dbReference>
<dbReference type="Gene3D" id="3.40.50.80">
    <property type="entry name" value="Nucleotide-binding domain of ferredoxin-NADP reductase (FNR) module"/>
    <property type="match status" value="1"/>
</dbReference>
<evidence type="ECO:0000256" key="4">
    <source>
        <dbReference type="SAM" id="Phobius"/>
    </source>
</evidence>
<evidence type="ECO:0000259" key="5">
    <source>
        <dbReference type="PROSITE" id="PS50902"/>
    </source>
</evidence>
<sequence>MRTHQLDRQAGAGGSGLTARQVIFQIHWLLGITAGFVLALMGVTGAAMAFEDEIMAALSPGVVTLAPLGGADGEQAGRARLSPDALAAAALRQRGVRVQDVTIERDPTLAAAVHFVPEPGQRRGERSYIDPRTGVLLGKATGAGVFRTIQDLHRWLALPGNGNGIGRQITGFAAIALVFFAVSGLYLRWPRRPLDWRAWFVLDLRRTGRNLYRALHAVIGGWVVLFYLTSALTGLWWSYDWYKQGARYVLTGKSAPAEGRKDDAPGGPSRPLAPAWAGFLAAEGARYERVVVTLPTGDKPVTMRVLPRGARFDRMTDELRFDAATGTLVKADRYAERSAGETIATNMYPIHSGAFFGWPGRIAMFLTSLTMPLFTVTGLLLYLARRRSKRALAAIAPSAETAGGAGAVLVVHASQTGGAERLARLSAAAFPRASVRAMSAVSSDDLRAAGTVLFVVATYGEGEPPDAARAFARSVMAMPADLSGVDYALLALGDREYPDFCAFGHRVDAWLHASGARRLFDLVELDGSDVEGERHWQQQLHAIGADAGQPDWQPASYEAWPLVERSWLNPGSPGAPVYRVVLAPPGETEWAPGAIAEIAPRHDPVRIDRVLAGWDGADDAALRAALATAILPEDGGFDPDALRPLPHRAYSIASIAASRSVELLVRQCPAADGGLGIGSGWLTKIAKVGEPVAVQIRANPGFAAPSDPTTPLVLIGNGTGLAGLMAHLRERARTGGAPVWLLYGERSANHDRPFADEIDGYLAAGTLARVDRAFSRDAGCGRYVQQLVVENAGAIVDWADRGAAFYVCGSLAGMAGEVDAALRSILGDGRVETLIADTLYRRDIY</sequence>
<keyword evidence="4" id="KW-0812">Transmembrane</keyword>
<dbReference type="Gene3D" id="3.40.50.360">
    <property type="match status" value="1"/>
</dbReference>
<dbReference type="InterPro" id="IPR001094">
    <property type="entry name" value="Flavdoxin-like"/>
</dbReference>
<dbReference type="PRINTS" id="PR00371">
    <property type="entry name" value="FPNCR"/>
</dbReference>
<feature type="transmembrane region" description="Helical" evidence="4">
    <location>
        <begin position="28"/>
        <end position="50"/>
    </location>
</feature>
<dbReference type="CDD" id="cd06200">
    <property type="entry name" value="SiR_like1"/>
    <property type="match status" value="1"/>
</dbReference>
<dbReference type="InterPro" id="IPR008254">
    <property type="entry name" value="Flavodoxin/NO_synth"/>
</dbReference>
<feature type="transmembrane region" description="Helical" evidence="4">
    <location>
        <begin position="362"/>
        <end position="383"/>
    </location>
</feature>